<dbReference type="OrthoDB" id="5244at2"/>
<keyword evidence="5" id="KW-1185">Reference proteome</keyword>
<evidence type="ECO:0000259" key="3">
    <source>
        <dbReference type="SMART" id="SM00739"/>
    </source>
</evidence>
<accession>A0A1D2YS42</accession>
<dbReference type="AlphaFoldDB" id="A0A1D2YS42"/>
<dbReference type="Proteomes" id="UP000243739">
    <property type="component" value="Unassembled WGS sequence"/>
</dbReference>
<protein>
    <recommendedName>
        <fullName evidence="3">KOW domain-containing protein</fullName>
    </recommendedName>
</protein>
<dbReference type="Gene3D" id="2.30.30.30">
    <property type="match status" value="1"/>
</dbReference>
<evidence type="ECO:0000313" key="4">
    <source>
        <dbReference type="EMBL" id="OEF96440.1"/>
    </source>
</evidence>
<keyword evidence="2" id="KW-0687">Ribonucleoprotein</keyword>
<dbReference type="InterPro" id="IPR005824">
    <property type="entry name" value="KOW"/>
</dbReference>
<keyword evidence="1" id="KW-0689">Ribosomal protein</keyword>
<dbReference type="STRING" id="337097.BHF71_04615"/>
<dbReference type="RefSeq" id="WP_069657659.1">
    <property type="nucleotide sequence ID" value="NZ_MIJF01000089.1"/>
</dbReference>
<dbReference type="InterPro" id="IPR008991">
    <property type="entry name" value="Translation_prot_SH3-like_sf"/>
</dbReference>
<comment type="caution">
    <text evidence="4">The sequence shown here is derived from an EMBL/GenBank/DDBJ whole genome shotgun (WGS) entry which is preliminary data.</text>
</comment>
<dbReference type="GO" id="GO:0005840">
    <property type="term" value="C:ribosome"/>
    <property type="evidence" value="ECO:0007669"/>
    <property type="project" value="UniProtKB-KW"/>
</dbReference>
<dbReference type="InterPro" id="IPR014722">
    <property type="entry name" value="Rib_uL2_dom2"/>
</dbReference>
<feature type="domain" description="KOW" evidence="3">
    <location>
        <begin position="7"/>
        <end position="34"/>
    </location>
</feature>
<dbReference type="EMBL" id="MIJF01000089">
    <property type="protein sequence ID" value="OEF96440.1"/>
    <property type="molecule type" value="Genomic_DNA"/>
</dbReference>
<reference evidence="4 5" key="1">
    <citation type="submission" date="2016-09" db="EMBL/GenBank/DDBJ databases">
        <title>Draft genome sequence for the type strain of Vulcanibacillus modesticaldus BR, a strictly anaerobic, moderately thermophilic, and nitrate-reducing bacterium from deep sea-hydrothermal vents of the Mid-Atlantic Ridge.</title>
        <authorList>
            <person name="Abin C.A."/>
            <person name="Hollibaugh J.T."/>
        </authorList>
    </citation>
    <scope>NUCLEOTIDE SEQUENCE [LARGE SCALE GENOMIC DNA]</scope>
    <source>
        <strain evidence="4 5">BR</strain>
    </source>
</reference>
<dbReference type="CDD" id="cd06088">
    <property type="entry name" value="KOW_RPL14"/>
    <property type="match status" value="1"/>
</dbReference>
<evidence type="ECO:0000256" key="2">
    <source>
        <dbReference type="ARBA" id="ARBA00023274"/>
    </source>
</evidence>
<organism evidence="4 5">
    <name type="scientific">Vulcanibacillus modesticaldus</name>
    <dbReference type="NCBI Taxonomy" id="337097"/>
    <lineage>
        <taxon>Bacteria</taxon>
        <taxon>Bacillati</taxon>
        <taxon>Bacillota</taxon>
        <taxon>Bacilli</taxon>
        <taxon>Bacillales</taxon>
        <taxon>Bacillaceae</taxon>
        <taxon>Vulcanibacillus</taxon>
    </lineage>
</organism>
<dbReference type="SUPFAM" id="SSF50104">
    <property type="entry name" value="Translation proteins SH3-like domain"/>
    <property type="match status" value="1"/>
</dbReference>
<dbReference type="InterPro" id="IPR041985">
    <property type="entry name" value="Ribosomal_eL14_KOW"/>
</dbReference>
<name>A0A1D2YS42_9BACI</name>
<evidence type="ECO:0000313" key="5">
    <source>
        <dbReference type="Proteomes" id="UP000243739"/>
    </source>
</evidence>
<gene>
    <name evidence="4" type="ORF">BHF71_04615</name>
</gene>
<sequence>MSDNSSLFQVGEIVEILMGRDTGKYAVVLEIINDRYVIIADGDKRKFDHPKKKNVRHLRTTGYISEEVVKSIMEDKRVSNAKLRYVLQNYISNNFNEDEKKGE</sequence>
<dbReference type="SMART" id="SM00739">
    <property type="entry name" value="KOW"/>
    <property type="match status" value="1"/>
</dbReference>
<proteinExistence type="predicted"/>
<dbReference type="GO" id="GO:1990904">
    <property type="term" value="C:ribonucleoprotein complex"/>
    <property type="evidence" value="ECO:0007669"/>
    <property type="project" value="UniProtKB-KW"/>
</dbReference>
<evidence type="ECO:0000256" key="1">
    <source>
        <dbReference type="ARBA" id="ARBA00022980"/>
    </source>
</evidence>